<dbReference type="AlphaFoldDB" id="A0A3E0W057"/>
<reference evidence="2 3" key="1">
    <citation type="submission" date="2017-04" db="EMBL/GenBank/DDBJ databases">
        <title>Comparative genome analysis of Subtercola boreus.</title>
        <authorList>
            <person name="Cho Y.-J."/>
            <person name="Cho A."/>
            <person name="Kim O.-S."/>
            <person name="Lee J.-I."/>
        </authorList>
    </citation>
    <scope>NUCLEOTIDE SEQUENCE [LARGE SCALE GENOMIC DNA]</scope>
    <source>
        <strain evidence="2 3">P27444</strain>
    </source>
</reference>
<dbReference type="Proteomes" id="UP000256709">
    <property type="component" value="Unassembled WGS sequence"/>
</dbReference>
<evidence type="ECO:0000256" key="1">
    <source>
        <dbReference type="SAM" id="MobiDB-lite"/>
    </source>
</evidence>
<organism evidence="2 3">
    <name type="scientific">Subtercola boreus</name>
    <dbReference type="NCBI Taxonomy" id="120213"/>
    <lineage>
        <taxon>Bacteria</taxon>
        <taxon>Bacillati</taxon>
        <taxon>Actinomycetota</taxon>
        <taxon>Actinomycetes</taxon>
        <taxon>Micrococcales</taxon>
        <taxon>Microbacteriaceae</taxon>
        <taxon>Subtercola</taxon>
    </lineage>
</organism>
<evidence type="ECO:0008006" key="4">
    <source>
        <dbReference type="Google" id="ProtNLM"/>
    </source>
</evidence>
<gene>
    <name evidence="2" type="ORF">B7R21_04970</name>
</gene>
<proteinExistence type="predicted"/>
<protein>
    <recommendedName>
        <fullName evidence="4">DUF222 domain-containing protein</fullName>
    </recommendedName>
</protein>
<sequence length="180" mass="19038">MTRGSLTIDRPVGAPAPVSVVPSKRQRFAAAVSAVVSQHRAIAAAYAVLTDLVEEARLAGTALHTTDSFTGGPQWSSDMVVERQLITELAVALHQSENDARRLLYTSEGLTGAFAATRAALESGAISYRHAEKIVQHSATLARSSVADYERALLPQFSGTSTQPRGDASTSIPPPTAWPT</sequence>
<feature type="region of interest" description="Disordered" evidence="1">
    <location>
        <begin position="157"/>
        <end position="180"/>
    </location>
</feature>
<dbReference type="RefSeq" id="WP_116282132.1">
    <property type="nucleotide sequence ID" value="NZ_NBXA01000007.1"/>
</dbReference>
<accession>A0A3E0W057</accession>
<dbReference type="OrthoDB" id="4955052at2"/>
<evidence type="ECO:0000313" key="2">
    <source>
        <dbReference type="EMBL" id="RFA15370.1"/>
    </source>
</evidence>
<name>A0A3E0W057_9MICO</name>
<dbReference type="EMBL" id="NBXA01000007">
    <property type="protein sequence ID" value="RFA15370.1"/>
    <property type="molecule type" value="Genomic_DNA"/>
</dbReference>
<feature type="compositionally biased region" description="Polar residues" evidence="1">
    <location>
        <begin position="157"/>
        <end position="171"/>
    </location>
</feature>
<comment type="caution">
    <text evidence="2">The sequence shown here is derived from an EMBL/GenBank/DDBJ whole genome shotgun (WGS) entry which is preliminary data.</text>
</comment>
<evidence type="ECO:0000313" key="3">
    <source>
        <dbReference type="Proteomes" id="UP000256709"/>
    </source>
</evidence>